<protein>
    <submittedName>
        <fullName evidence="1">Uncharacterized protein</fullName>
    </submittedName>
</protein>
<reference evidence="1" key="2">
    <citation type="journal article" date="2022" name="New Phytol.">
        <title>Evolutionary transition to the ectomycorrhizal habit in the genomes of a hyperdiverse lineage of mushroom-forming fungi.</title>
        <authorList>
            <person name="Looney B."/>
            <person name="Miyauchi S."/>
            <person name="Morin E."/>
            <person name="Drula E."/>
            <person name="Courty P.E."/>
            <person name="Kohler A."/>
            <person name="Kuo A."/>
            <person name="LaButti K."/>
            <person name="Pangilinan J."/>
            <person name="Lipzen A."/>
            <person name="Riley R."/>
            <person name="Andreopoulos W."/>
            <person name="He G."/>
            <person name="Johnson J."/>
            <person name="Nolan M."/>
            <person name="Tritt A."/>
            <person name="Barry K.W."/>
            <person name="Grigoriev I.V."/>
            <person name="Nagy L.G."/>
            <person name="Hibbett D."/>
            <person name="Henrissat B."/>
            <person name="Matheny P.B."/>
            <person name="Labbe J."/>
            <person name="Martin F.M."/>
        </authorList>
    </citation>
    <scope>NUCLEOTIDE SEQUENCE</scope>
    <source>
        <strain evidence="1">HHB10654</strain>
    </source>
</reference>
<gene>
    <name evidence="1" type="ORF">BV25DRAFT_1785942</name>
</gene>
<keyword evidence="2" id="KW-1185">Reference proteome</keyword>
<organism evidence="1 2">
    <name type="scientific">Artomyces pyxidatus</name>
    <dbReference type="NCBI Taxonomy" id="48021"/>
    <lineage>
        <taxon>Eukaryota</taxon>
        <taxon>Fungi</taxon>
        <taxon>Dikarya</taxon>
        <taxon>Basidiomycota</taxon>
        <taxon>Agaricomycotina</taxon>
        <taxon>Agaricomycetes</taxon>
        <taxon>Russulales</taxon>
        <taxon>Auriscalpiaceae</taxon>
        <taxon>Artomyces</taxon>
    </lineage>
</organism>
<name>A0ACB8ST37_9AGAM</name>
<feature type="non-terminal residue" evidence="1">
    <location>
        <position position="1"/>
    </location>
</feature>
<dbReference type="EMBL" id="MU277227">
    <property type="protein sequence ID" value="KAI0059388.1"/>
    <property type="molecule type" value="Genomic_DNA"/>
</dbReference>
<comment type="caution">
    <text evidence="1">The sequence shown here is derived from an EMBL/GenBank/DDBJ whole genome shotgun (WGS) entry which is preliminary data.</text>
</comment>
<proteinExistence type="predicted"/>
<feature type="non-terminal residue" evidence="1">
    <location>
        <position position="944"/>
    </location>
</feature>
<evidence type="ECO:0000313" key="1">
    <source>
        <dbReference type="EMBL" id="KAI0059388.1"/>
    </source>
</evidence>
<accession>A0ACB8ST37</accession>
<dbReference type="Proteomes" id="UP000814140">
    <property type="component" value="Unassembled WGS sequence"/>
</dbReference>
<reference evidence="1" key="1">
    <citation type="submission" date="2021-03" db="EMBL/GenBank/DDBJ databases">
        <authorList>
            <consortium name="DOE Joint Genome Institute"/>
            <person name="Ahrendt S."/>
            <person name="Looney B.P."/>
            <person name="Miyauchi S."/>
            <person name="Morin E."/>
            <person name="Drula E."/>
            <person name="Courty P.E."/>
            <person name="Chicoki N."/>
            <person name="Fauchery L."/>
            <person name="Kohler A."/>
            <person name="Kuo A."/>
            <person name="Labutti K."/>
            <person name="Pangilinan J."/>
            <person name="Lipzen A."/>
            <person name="Riley R."/>
            <person name="Andreopoulos W."/>
            <person name="He G."/>
            <person name="Johnson J."/>
            <person name="Barry K.W."/>
            <person name="Grigoriev I.V."/>
            <person name="Nagy L."/>
            <person name="Hibbett D."/>
            <person name="Henrissat B."/>
            <person name="Matheny P.B."/>
            <person name="Labbe J."/>
            <person name="Martin F."/>
        </authorList>
    </citation>
    <scope>NUCLEOTIDE SEQUENCE</scope>
    <source>
        <strain evidence="1">HHB10654</strain>
    </source>
</reference>
<evidence type="ECO:0000313" key="2">
    <source>
        <dbReference type="Proteomes" id="UP000814140"/>
    </source>
</evidence>
<sequence length="944" mass="106440">RDIFLNELVRHDGLADLSVDETVGLPFCAGCTTAHGTVRCVDCLGTALYCPECVVKDHERSPLHRVQIWNGLFFAPYSLYAAGLEIQLGHDGGSCPASQPMDSPLTVIDVTGIHLVRYNLCQCARVGASRPIVQLLRAAYFPSTVQRPRTVVTFRTLRLFHALTVQSKVNAYDFYNGLVRITDGAGLLKLKSRYKEFIYTVRFYRHIRMAKRGGRAHSPGGIEATGLGELVVKCPACPDPDMNLPMGWDTAPDSERYKYALSLAIDANFKLKLKNRKKIRDVSLTSGWSYFVEESAYQQHLALHKDEAEMKHCKSTHAAVNASQMPGDKRFAVTGVGAAICARHLFYRAHGVGDLQRGERYVNMDYVVLSTISLTAPKIRDFFLSYDISCQWSQNFWNRMDRYPGKELDPDEKTVKFVIPKFHLQAHGEPCQINYSLNYTEGVGRTCGEGIEAGWADTNGAALSTREMSASFRHEALDDFFGAINWRKIVTLGQYLLKSLRAAAPEYATQTLKQNELNATFPPEVVEKWEEMVTAWDADSSQPNPYKEPNSGSAMNNVRLELAEEEAAEASRGIASLHDMSASTFLNVGLELEEQQHVLRLRGRVKDGTPREKAARQEKSNTLRHRIQVWRSVQQTYMPALSNVQAAAEAASPSPSPPTDTTPPSPVPATRTRSRRAAKANEDNSDRPEYTTLWLPSQIPANLRSSGCTAGLIEKEIRLRVAQADDALHHIRRQLRVRLALIHHKRIHVDGPGQRAMTRAQTMLKRVNEKLQRYVAKYRRARVALETLEPGGPWEADVPELSDKDVRSPTKDEKGVGKGRRELSWIWRVQRQDSRDVPGAREATEEEVHESMRVEWAQGRARVRRWREEIQLLLEEMRRTAETLMERSAMWTRRAEQHTDVSDDIARGLRAYAHRQANIHCSLAVSFVQLWSPSVSALGYSVTW</sequence>